<accession>A0A1I4LA29</accession>
<protein>
    <submittedName>
        <fullName evidence="1">Uncharacterized protein</fullName>
    </submittedName>
</protein>
<name>A0A1I4LA29_9BACI</name>
<sequence length="72" mass="7973">MDNAVGGDGVLVSASIRTRQDHRATAGVVSAFLVRCSAFLDCFARFSIDSRVNWVFLDRLSPFLDRFSGFLD</sequence>
<gene>
    <name evidence="1" type="ORF">SAMN04488054_10756</name>
</gene>
<dbReference type="STRING" id="266892.SAMN04488054_10756"/>
<dbReference type="EMBL" id="FOTY01000007">
    <property type="protein sequence ID" value="SFL87888.1"/>
    <property type="molecule type" value="Genomic_DNA"/>
</dbReference>
<keyword evidence="2" id="KW-1185">Reference proteome</keyword>
<proteinExistence type="predicted"/>
<evidence type="ECO:0000313" key="2">
    <source>
        <dbReference type="Proteomes" id="UP000199668"/>
    </source>
</evidence>
<dbReference type="Proteomes" id="UP000199668">
    <property type="component" value="Unassembled WGS sequence"/>
</dbReference>
<organism evidence="1 2">
    <name type="scientific">Salibacterium qingdaonense</name>
    <dbReference type="NCBI Taxonomy" id="266892"/>
    <lineage>
        <taxon>Bacteria</taxon>
        <taxon>Bacillati</taxon>
        <taxon>Bacillota</taxon>
        <taxon>Bacilli</taxon>
        <taxon>Bacillales</taxon>
        <taxon>Bacillaceae</taxon>
    </lineage>
</organism>
<dbReference type="AlphaFoldDB" id="A0A1I4LA29"/>
<evidence type="ECO:0000313" key="1">
    <source>
        <dbReference type="EMBL" id="SFL87888.1"/>
    </source>
</evidence>
<reference evidence="1 2" key="1">
    <citation type="submission" date="2016-10" db="EMBL/GenBank/DDBJ databases">
        <authorList>
            <person name="de Groot N.N."/>
        </authorList>
    </citation>
    <scope>NUCLEOTIDE SEQUENCE [LARGE SCALE GENOMIC DNA]</scope>
    <source>
        <strain evidence="1 2">CGMCC 1.6134</strain>
    </source>
</reference>